<sequence length="737" mass="79930">MHIETDILFVADLRFPGGTSTALAAEIEAAARAGLDARLLSVRSALLKQPRPVHPQIRALLDDGRIRLADPAQRISARVTVIHHPMIFARPPDRRIDVSTKHLVLVLHHPPVDAEGTSQYDLAAIVGAIEIGFGRVPLLAPVGPLVRAALKGVPTGGAPVAGDDWVNLIDVDAVPPRGDRVPGAGGAPVVIGRHARPNTQKWPDTRAEALAAYPAEPRYHVRILGGGPFLETLYGALPANWEVLPFGAEPVESFLGSLDVYVYFHSERWIEAFGRAVLEALAAGLVAILPKSFEPLFGPGAVYAEPADVRSVIDEFMADPRAYRLQAERARATVRARFGLERFAARIAALDPVEPAMAPRPARRGLPPVRVLMMSSNGIGLGHLSRLLAVAKRLPPDVEPVFFTLSNAVKIVVDAGYLAEFVPFHRYLAADVNRWNSVFGEEVHEAIAFYRPRALVFDGNVPYGGLLSAKAAFPEMMSFWIRRAMWGEGHAGALDRAAAFDAVIEPGEIADAFDRGPTRAARGDTHRVGPVLNVDVSERVDRASARRELDLGEGDTVVALQLGSGNNYDLGGARAAVLGALAAYPGVTILEIVSPVRDGALPESTGPRHRIIELYPSFRLSEAFDFAVSAAGYNSFHEAIMGAIPTIFVPNEAEEMDRQILRARYADLRGYCRLMRTRDLYAAPEIVGELMDPSVRARMRAACRSVTAVNGAAEIARFIAEQTRLVRTDYDVIDLHL</sequence>
<dbReference type="RefSeq" id="WP_197312484.1">
    <property type="nucleotide sequence ID" value="NZ_JADZLT010000054.1"/>
</dbReference>
<evidence type="ECO:0000313" key="1">
    <source>
        <dbReference type="EMBL" id="MBH0239405.1"/>
    </source>
</evidence>
<reference evidence="1" key="1">
    <citation type="submission" date="2020-12" db="EMBL/GenBank/DDBJ databases">
        <title>Methylobrevis albus sp. nov., isolated from fresh water lack sediment.</title>
        <authorList>
            <person name="Zou Q."/>
        </authorList>
    </citation>
    <scope>NUCLEOTIDE SEQUENCE</scope>
    <source>
        <strain evidence="1">L22</strain>
    </source>
</reference>
<protein>
    <submittedName>
        <fullName evidence="1">Glycosyltransferase</fullName>
    </submittedName>
</protein>
<accession>A0A931I555</accession>
<proteinExistence type="predicted"/>
<organism evidence="1 2">
    <name type="scientific">Methylobrevis albus</name>
    <dbReference type="NCBI Taxonomy" id="2793297"/>
    <lineage>
        <taxon>Bacteria</taxon>
        <taxon>Pseudomonadati</taxon>
        <taxon>Pseudomonadota</taxon>
        <taxon>Alphaproteobacteria</taxon>
        <taxon>Hyphomicrobiales</taxon>
        <taxon>Pleomorphomonadaceae</taxon>
        <taxon>Methylobrevis</taxon>
    </lineage>
</organism>
<gene>
    <name evidence="1" type="ORF">I5731_16395</name>
</gene>
<dbReference type="Gene3D" id="3.40.50.2000">
    <property type="entry name" value="Glycogen Phosphorylase B"/>
    <property type="match status" value="2"/>
</dbReference>
<keyword evidence="2" id="KW-1185">Reference proteome</keyword>
<dbReference type="Proteomes" id="UP000631694">
    <property type="component" value="Unassembled WGS sequence"/>
</dbReference>
<name>A0A931I555_9HYPH</name>
<dbReference type="AlphaFoldDB" id="A0A931I555"/>
<dbReference type="SUPFAM" id="SSF53756">
    <property type="entry name" value="UDP-Glycosyltransferase/glycogen phosphorylase"/>
    <property type="match status" value="2"/>
</dbReference>
<comment type="caution">
    <text evidence="1">The sequence shown here is derived from an EMBL/GenBank/DDBJ whole genome shotgun (WGS) entry which is preliminary data.</text>
</comment>
<evidence type="ECO:0000313" key="2">
    <source>
        <dbReference type="Proteomes" id="UP000631694"/>
    </source>
</evidence>
<dbReference type="EMBL" id="JADZLT010000054">
    <property type="protein sequence ID" value="MBH0239405.1"/>
    <property type="molecule type" value="Genomic_DNA"/>
</dbReference>